<gene>
    <name evidence="1" type="ORF">O6H91_09G121400</name>
</gene>
<accession>A0ACC2CU36</accession>
<evidence type="ECO:0000313" key="1">
    <source>
        <dbReference type="EMBL" id="KAJ7545467.1"/>
    </source>
</evidence>
<evidence type="ECO:0000313" key="2">
    <source>
        <dbReference type="Proteomes" id="UP001162992"/>
    </source>
</evidence>
<keyword evidence="2" id="KW-1185">Reference proteome</keyword>
<name>A0ACC2CU36_DIPCM</name>
<sequence>MSVEIAPLHIRIAGGIWKAFAGCLYSFLLLLLNLDGQPLPVTVHRCDSCCFQLRALGLIRHKSRSLSPRREKRRPSRSRSRSPIVHGSRSPSLVSLDRRRAHGRVREDEESERRRRQQEAELKLIEEETAKRVEEAIRKKVSEALNSEEVKLEIARKIQEGRKKIFDDISIQLLQEKEEALSEARRKEEQERREKEELERMLEENRKKIEEAQRRAAEEQARKEEERYRELEALQLQKEEALRRKKLEEEQERAEQTKILGKKNARPKLSFAFGSK</sequence>
<reference evidence="2" key="1">
    <citation type="journal article" date="2024" name="Proc. Natl. Acad. Sci. U.S.A.">
        <title>Extraordinary preservation of gene collinearity over three hundred million years revealed in homosporous lycophytes.</title>
        <authorList>
            <person name="Li C."/>
            <person name="Wickell D."/>
            <person name="Kuo L.Y."/>
            <person name="Chen X."/>
            <person name="Nie B."/>
            <person name="Liao X."/>
            <person name="Peng D."/>
            <person name="Ji J."/>
            <person name="Jenkins J."/>
            <person name="Williams M."/>
            <person name="Shu S."/>
            <person name="Plott C."/>
            <person name="Barry K."/>
            <person name="Rajasekar S."/>
            <person name="Grimwood J."/>
            <person name="Han X."/>
            <person name="Sun S."/>
            <person name="Hou Z."/>
            <person name="He W."/>
            <person name="Dai G."/>
            <person name="Sun C."/>
            <person name="Schmutz J."/>
            <person name="Leebens-Mack J.H."/>
            <person name="Li F.W."/>
            <person name="Wang L."/>
        </authorList>
    </citation>
    <scope>NUCLEOTIDE SEQUENCE [LARGE SCALE GENOMIC DNA]</scope>
    <source>
        <strain evidence="2">cv. PW_Plant_1</strain>
    </source>
</reference>
<comment type="caution">
    <text evidence="1">The sequence shown here is derived from an EMBL/GenBank/DDBJ whole genome shotgun (WGS) entry which is preliminary data.</text>
</comment>
<organism evidence="1 2">
    <name type="scientific">Diphasiastrum complanatum</name>
    <name type="common">Issler's clubmoss</name>
    <name type="synonym">Lycopodium complanatum</name>
    <dbReference type="NCBI Taxonomy" id="34168"/>
    <lineage>
        <taxon>Eukaryota</taxon>
        <taxon>Viridiplantae</taxon>
        <taxon>Streptophyta</taxon>
        <taxon>Embryophyta</taxon>
        <taxon>Tracheophyta</taxon>
        <taxon>Lycopodiopsida</taxon>
        <taxon>Lycopodiales</taxon>
        <taxon>Lycopodiaceae</taxon>
        <taxon>Lycopodioideae</taxon>
        <taxon>Diphasiastrum</taxon>
    </lineage>
</organism>
<proteinExistence type="predicted"/>
<protein>
    <submittedName>
        <fullName evidence="1">Uncharacterized protein</fullName>
    </submittedName>
</protein>
<dbReference type="Proteomes" id="UP001162992">
    <property type="component" value="Chromosome 9"/>
</dbReference>
<dbReference type="EMBL" id="CM055100">
    <property type="protein sequence ID" value="KAJ7545467.1"/>
    <property type="molecule type" value="Genomic_DNA"/>
</dbReference>